<dbReference type="EMBL" id="CP058649">
    <property type="protein sequence ID" value="QUI22055.1"/>
    <property type="molecule type" value="Genomic_DNA"/>
</dbReference>
<evidence type="ECO:0000259" key="1">
    <source>
        <dbReference type="Pfam" id="PF03050"/>
    </source>
</evidence>
<protein>
    <submittedName>
        <fullName evidence="3">IS66 family transposase</fullName>
    </submittedName>
</protein>
<dbReference type="PANTHER" id="PTHR33678:SF1">
    <property type="entry name" value="BLL1576 PROTEIN"/>
    <property type="match status" value="1"/>
</dbReference>
<dbReference type="Proteomes" id="UP000683246">
    <property type="component" value="Chromosome"/>
</dbReference>
<feature type="domain" description="Transposase IS66 C-terminal" evidence="2">
    <location>
        <begin position="201"/>
        <end position="241"/>
    </location>
</feature>
<name>A0A8J8MI39_9FIRM</name>
<evidence type="ECO:0000259" key="2">
    <source>
        <dbReference type="Pfam" id="PF13817"/>
    </source>
</evidence>
<dbReference type="PANTHER" id="PTHR33678">
    <property type="entry name" value="BLL1576 PROTEIN"/>
    <property type="match status" value="1"/>
</dbReference>
<evidence type="ECO:0000313" key="3">
    <source>
        <dbReference type="EMBL" id="QUI22055.1"/>
    </source>
</evidence>
<keyword evidence="4" id="KW-1185">Reference proteome</keyword>
<dbReference type="AlphaFoldDB" id="A0A8J8MI39"/>
<dbReference type="InterPro" id="IPR039552">
    <property type="entry name" value="IS66_C"/>
</dbReference>
<dbReference type="InterPro" id="IPR052344">
    <property type="entry name" value="Transposase-related"/>
</dbReference>
<accession>A0A8J8MI39</accession>
<proteinExistence type="predicted"/>
<dbReference type="Pfam" id="PF03050">
    <property type="entry name" value="DDE_Tnp_IS66"/>
    <property type="match status" value="1"/>
</dbReference>
<evidence type="ECO:0000313" key="4">
    <source>
        <dbReference type="Proteomes" id="UP000683246"/>
    </source>
</evidence>
<dbReference type="RefSeq" id="WP_212697531.1">
    <property type="nucleotide sequence ID" value="NZ_CP058649.1"/>
</dbReference>
<dbReference type="KEGG" id="vpy:HZI73_06950"/>
<feature type="domain" description="Transposase IS66 central" evidence="1">
    <location>
        <begin position="1"/>
        <end position="195"/>
    </location>
</feature>
<dbReference type="NCBIfam" id="NF033517">
    <property type="entry name" value="transpos_IS66"/>
    <property type="match status" value="1"/>
</dbReference>
<dbReference type="InterPro" id="IPR004291">
    <property type="entry name" value="Transposase_IS66_central"/>
</dbReference>
<sequence length="252" mass="28603">MWVYATGHTDEGICLYDYRTTRAGKHAKNFLHGFNGYLHTDGYAGYNVVPNIKLVGCLAHVRRKYSQALTAIKDVESTSHTKAKEGLQYCNQLFALEKKWKALSPEDRHEKRQEEMEPILDAFFAWAKNMKKVALSKSALGSAIQYTINQWPKVITILADGRLEISNNRAERMVKPFVINRKNFLFCNTAKGAQASAIVQSIVETAKANKIKPLAYLTYLFEQLPNIDVNNSEELNTLLPWSESIPQNCKTE</sequence>
<organism evidence="3 4">
    <name type="scientific">Vallitalea pronyensis</name>
    <dbReference type="NCBI Taxonomy" id="1348613"/>
    <lineage>
        <taxon>Bacteria</taxon>
        <taxon>Bacillati</taxon>
        <taxon>Bacillota</taxon>
        <taxon>Clostridia</taxon>
        <taxon>Lachnospirales</taxon>
        <taxon>Vallitaleaceae</taxon>
        <taxon>Vallitalea</taxon>
    </lineage>
</organism>
<reference evidence="3" key="1">
    <citation type="submission" date="2020-07" db="EMBL/GenBank/DDBJ databases">
        <title>Vallitalea pronyensis genome.</title>
        <authorList>
            <person name="Postec A."/>
        </authorList>
    </citation>
    <scope>NUCLEOTIDE SEQUENCE</scope>
    <source>
        <strain evidence="3">FatNI3</strain>
    </source>
</reference>
<gene>
    <name evidence="3" type="ORF">HZI73_06950</name>
</gene>
<dbReference type="Pfam" id="PF13817">
    <property type="entry name" value="DDE_Tnp_IS66_C"/>
    <property type="match status" value="1"/>
</dbReference>